<dbReference type="InterPro" id="IPR039426">
    <property type="entry name" value="TonB-dep_rcpt-like"/>
</dbReference>
<evidence type="ECO:0000256" key="8">
    <source>
        <dbReference type="ARBA" id="ARBA00023077"/>
    </source>
</evidence>
<keyword evidence="11 12" id="KW-0998">Cell outer membrane</keyword>
<dbReference type="InterPro" id="IPR012910">
    <property type="entry name" value="Plug_dom"/>
</dbReference>
<dbReference type="GO" id="GO:0044718">
    <property type="term" value="P:siderophore transmembrane transport"/>
    <property type="evidence" value="ECO:0007669"/>
    <property type="project" value="TreeGrafter"/>
</dbReference>
<evidence type="ECO:0000256" key="2">
    <source>
        <dbReference type="ARBA" id="ARBA00022448"/>
    </source>
</evidence>
<evidence type="ECO:0000256" key="6">
    <source>
        <dbReference type="ARBA" id="ARBA00022729"/>
    </source>
</evidence>
<evidence type="ECO:0000259" key="16">
    <source>
        <dbReference type="Pfam" id="PF07715"/>
    </source>
</evidence>
<keyword evidence="18" id="KW-1185">Reference proteome</keyword>
<evidence type="ECO:0000259" key="15">
    <source>
        <dbReference type="Pfam" id="PF07660"/>
    </source>
</evidence>
<dbReference type="Gene3D" id="2.40.170.20">
    <property type="entry name" value="TonB-dependent receptor, beta-barrel domain"/>
    <property type="match status" value="1"/>
</dbReference>
<dbReference type="GO" id="GO:0015344">
    <property type="term" value="F:siderophore uptake transmembrane transporter activity"/>
    <property type="evidence" value="ECO:0007669"/>
    <property type="project" value="TreeGrafter"/>
</dbReference>
<dbReference type="SUPFAM" id="SSF56935">
    <property type="entry name" value="Porins"/>
    <property type="match status" value="1"/>
</dbReference>
<keyword evidence="10" id="KW-0675">Receptor</keyword>
<dbReference type="Gene3D" id="2.60.40.1120">
    <property type="entry name" value="Carboxypeptidase-like, regulatory domain"/>
    <property type="match status" value="1"/>
</dbReference>
<keyword evidence="4" id="KW-0410">Iron transport</keyword>
<sequence>MLKRVGINRPGSSWLSHHSKAMSVWRMVLVCMFTFLINGYATAKAQGKVSVSVQAGSLASVLSTVEKQTGYSFFFDEKILASAKPVNVNAKEMELDKFLELLFKDQPFRFSVRNRVITISPKNQATLATDTPEQAAATTVSGKVINGTGQPVIGATIRLKPSGMGTSTNERGVFVINNVPSGTYTIEISCIGFTHTSEKIAVNSQPVELLFTMKERVIEQKEVVIATGYTSKKTGEMTGAVQRISGDDLRTGITSSDPASLLKGRVAGVYISEQNAADPTSSGGQLFVRGQSSIAGVGLDQVNEFVIPTLSYGPLLVLDGVIMPNQNLKDLVTPQEIQEITILKDAAATAIYGSRAAAGVMVVTTKKGRTENTRISADIKHGVNIPNTGNMHFMSGQELYDLQQKFYTENYAQNNASLSPIFPTLPEYLTYMLPTQEAVANSYDWTKYAFRTSHTTDVNISASGGNDKTKFYIGASYYKEDATSVLNSLTRKTFRLNLDTRLTDRLSTSMSINGILNNGYRDMNSVAGAVQTFIPWSNPYNSAGALTPALQYKMGGNQQVKGNPLYDNQFNYYNLQSQLFFGSIKLDYRITDWLSISSTNSGNLNYNKNVQYIDVRTYDGGTSIFAPQGYLGTTTGNLMSYLTSNQLSFNKRAGEHSIRALAALEFGQTTNENMLVNVNHVRAGYPVISLAREMGGPADLSFFGIPSTKVGNLEGGKDVRAVYSVFGEAGYTYKSRYSLSGSIRTDASSSFGSNNRYGTFYSGGAAWNISSEPFLEQMKWLSMLKLRANYGTSGSQLGDNFLTRTLYDPREVYSGSGAATITVLGNPDLRWEITKTFSTGVDMDLWNRFSANIDFYRRRSQDLIQKVTLPPMAGFPTQWQNAAVVQNTGVEVVLNSQNIMRKNFTWSTAFNFSWNKNQIVSVANDSLRQGYYDQNSFYLYKGDDINTLKAVKYAGVDPQTGKPLFEKLLFDAKGQKTGVEYVNTLAEVGADRDSRQFQTVGSFQPRFYGGLTNTFSYNNISLSVLITYAIKYTMTNNYAAAGQMANIGRFNQLKYTKAQIPWTTPGQTNATEPSLYYQGTTTYFGSDKYMHDASNASLRNIRLSYELPKAFIDRLKLANCTVYASADNLYTLYSKKIIASSPEGPAVGEAQDFGNSGGVLGIPRRFMIGAQLSF</sequence>
<dbReference type="RefSeq" id="WP_073086737.1">
    <property type="nucleotide sequence ID" value="NZ_FRBL01000011.1"/>
</dbReference>
<evidence type="ECO:0000256" key="5">
    <source>
        <dbReference type="ARBA" id="ARBA00022692"/>
    </source>
</evidence>
<dbReference type="Pfam" id="PF13715">
    <property type="entry name" value="CarbopepD_reg_2"/>
    <property type="match status" value="1"/>
</dbReference>
<feature type="domain" description="Secretin/TonB short N-terminal" evidence="15">
    <location>
        <begin position="71"/>
        <end position="122"/>
    </location>
</feature>
<dbReference type="Proteomes" id="UP000184420">
    <property type="component" value="Unassembled WGS sequence"/>
</dbReference>
<dbReference type="EMBL" id="FRBL01000011">
    <property type="protein sequence ID" value="SHM81006.1"/>
    <property type="molecule type" value="Genomic_DNA"/>
</dbReference>
<evidence type="ECO:0000313" key="18">
    <source>
        <dbReference type="Proteomes" id="UP000184420"/>
    </source>
</evidence>
<keyword evidence="7" id="KW-0408">Iron</keyword>
<evidence type="ECO:0000256" key="11">
    <source>
        <dbReference type="ARBA" id="ARBA00023237"/>
    </source>
</evidence>
<dbReference type="InterPro" id="IPR023997">
    <property type="entry name" value="TonB-dep_OMP_SusC/RagA_CS"/>
</dbReference>
<dbReference type="Pfam" id="PF07715">
    <property type="entry name" value="Plug"/>
    <property type="match status" value="1"/>
</dbReference>
<evidence type="ECO:0000256" key="9">
    <source>
        <dbReference type="ARBA" id="ARBA00023136"/>
    </source>
</evidence>
<dbReference type="InterPro" id="IPR011662">
    <property type="entry name" value="Secretin/TonB_short_N"/>
</dbReference>
<keyword evidence="3 12" id="KW-1134">Transmembrane beta strand</keyword>
<dbReference type="OrthoDB" id="9768177at2"/>
<feature type="domain" description="TonB-dependent receptor plug" evidence="16">
    <location>
        <begin position="236"/>
        <end position="360"/>
    </location>
</feature>
<dbReference type="InterPro" id="IPR023996">
    <property type="entry name" value="TonB-dep_OMP_SusC/RagA"/>
</dbReference>
<keyword evidence="4" id="KW-0406">Ion transport</keyword>
<dbReference type="PANTHER" id="PTHR30069">
    <property type="entry name" value="TONB-DEPENDENT OUTER MEMBRANE RECEPTOR"/>
    <property type="match status" value="1"/>
</dbReference>
<dbReference type="NCBIfam" id="TIGR04056">
    <property type="entry name" value="OMP_RagA_SusC"/>
    <property type="match status" value="1"/>
</dbReference>
<dbReference type="InterPro" id="IPR037066">
    <property type="entry name" value="Plug_dom_sf"/>
</dbReference>
<dbReference type="STRING" id="1419482.SAMN05444266_111112"/>
<evidence type="ECO:0000256" key="1">
    <source>
        <dbReference type="ARBA" id="ARBA00004571"/>
    </source>
</evidence>
<dbReference type="SUPFAM" id="SSF49464">
    <property type="entry name" value="Carboxypeptidase regulatory domain-like"/>
    <property type="match status" value="1"/>
</dbReference>
<keyword evidence="5 12" id="KW-0812">Transmembrane</keyword>
<accession>A0A1M7LRU9</accession>
<keyword evidence="2 12" id="KW-0813">Transport</keyword>
<evidence type="ECO:0000259" key="14">
    <source>
        <dbReference type="Pfam" id="PF00593"/>
    </source>
</evidence>
<evidence type="ECO:0000313" key="17">
    <source>
        <dbReference type="EMBL" id="SHM81006.1"/>
    </source>
</evidence>
<evidence type="ECO:0000256" key="10">
    <source>
        <dbReference type="ARBA" id="ARBA00023170"/>
    </source>
</evidence>
<dbReference type="InterPro" id="IPR008969">
    <property type="entry name" value="CarboxyPept-like_regulatory"/>
</dbReference>
<dbReference type="Pfam" id="PF00593">
    <property type="entry name" value="TonB_dep_Rec_b-barrel"/>
    <property type="match status" value="1"/>
</dbReference>
<dbReference type="Gene3D" id="3.55.50.30">
    <property type="match status" value="1"/>
</dbReference>
<dbReference type="Gene3D" id="2.170.130.10">
    <property type="entry name" value="TonB-dependent receptor, plug domain"/>
    <property type="match status" value="1"/>
</dbReference>
<comment type="similarity">
    <text evidence="12 13">Belongs to the TonB-dependent receptor family.</text>
</comment>
<feature type="domain" description="TonB-dependent receptor-like beta-barrel" evidence="14">
    <location>
        <begin position="531"/>
        <end position="1129"/>
    </location>
</feature>
<evidence type="ECO:0000256" key="12">
    <source>
        <dbReference type="PROSITE-ProRule" id="PRU01360"/>
    </source>
</evidence>
<proteinExistence type="inferred from homology"/>
<dbReference type="GO" id="GO:0009279">
    <property type="term" value="C:cell outer membrane"/>
    <property type="evidence" value="ECO:0007669"/>
    <property type="project" value="UniProtKB-SubCell"/>
</dbReference>
<comment type="subcellular location">
    <subcellularLocation>
        <location evidence="1 12">Cell outer membrane</location>
        <topology evidence="1 12">Multi-pass membrane protein</topology>
    </subcellularLocation>
</comment>
<gene>
    <name evidence="17" type="ORF">SAMN05444266_111112</name>
</gene>
<dbReference type="InterPro" id="IPR000531">
    <property type="entry name" value="Beta-barrel_TonB"/>
</dbReference>
<dbReference type="NCBIfam" id="TIGR04057">
    <property type="entry name" value="SusC_RagA_signa"/>
    <property type="match status" value="1"/>
</dbReference>
<evidence type="ECO:0000256" key="4">
    <source>
        <dbReference type="ARBA" id="ARBA00022496"/>
    </source>
</evidence>
<dbReference type="InterPro" id="IPR036942">
    <property type="entry name" value="Beta-barrel_TonB_sf"/>
</dbReference>
<evidence type="ECO:0000256" key="7">
    <source>
        <dbReference type="ARBA" id="ARBA00023004"/>
    </source>
</evidence>
<dbReference type="AlphaFoldDB" id="A0A1M7LRU9"/>
<keyword evidence="6" id="KW-0732">Signal</keyword>
<dbReference type="PANTHER" id="PTHR30069:SF29">
    <property type="entry name" value="HEMOGLOBIN AND HEMOGLOBIN-HAPTOGLOBIN-BINDING PROTEIN 1-RELATED"/>
    <property type="match status" value="1"/>
</dbReference>
<keyword evidence="9 12" id="KW-0472">Membrane</keyword>
<name>A0A1M7LRU9_9BACT</name>
<keyword evidence="8 13" id="KW-0798">TonB box</keyword>
<evidence type="ECO:0000256" key="13">
    <source>
        <dbReference type="RuleBase" id="RU003357"/>
    </source>
</evidence>
<organism evidence="17 18">
    <name type="scientific">Chitinophaga jiangningensis</name>
    <dbReference type="NCBI Taxonomy" id="1419482"/>
    <lineage>
        <taxon>Bacteria</taxon>
        <taxon>Pseudomonadati</taxon>
        <taxon>Bacteroidota</taxon>
        <taxon>Chitinophagia</taxon>
        <taxon>Chitinophagales</taxon>
        <taxon>Chitinophagaceae</taxon>
        <taxon>Chitinophaga</taxon>
    </lineage>
</organism>
<dbReference type="PROSITE" id="PS52016">
    <property type="entry name" value="TONB_DEPENDENT_REC_3"/>
    <property type="match status" value="1"/>
</dbReference>
<dbReference type="Pfam" id="PF07660">
    <property type="entry name" value="STN"/>
    <property type="match status" value="1"/>
</dbReference>
<evidence type="ECO:0000256" key="3">
    <source>
        <dbReference type="ARBA" id="ARBA00022452"/>
    </source>
</evidence>
<reference evidence="17 18" key="1">
    <citation type="submission" date="2016-11" db="EMBL/GenBank/DDBJ databases">
        <authorList>
            <person name="Jaros S."/>
            <person name="Januszkiewicz K."/>
            <person name="Wedrychowicz H."/>
        </authorList>
    </citation>
    <scope>NUCLEOTIDE SEQUENCE [LARGE SCALE GENOMIC DNA]</scope>
    <source>
        <strain evidence="17 18">DSM 27406</strain>
    </source>
</reference>
<protein>
    <submittedName>
        <fullName evidence="17">TonB-linked outer membrane protein, SusC/RagA family</fullName>
    </submittedName>
</protein>